<dbReference type="VEuPathDB" id="AmoebaDB:EIN_273680"/>
<feature type="chain" id="PRO_5001980614" evidence="2">
    <location>
        <begin position="21"/>
        <end position="360"/>
    </location>
</feature>
<evidence type="ECO:0000256" key="2">
    <source>
        <dbReference type="SAM" id="SignalP"/>
    </source>
</evidence>
<evidence type="ECO:0000313" key="3">
    <source>
        <dbReference type="EMBL" id="ELP87831.1"/>
    </source>
</evidence>
<feature type="compositionally biased region" description="Pro residues" evidence="1">
    <location>
        <begin position="213"/>
        <end position="222"/>
    </location>
</feature>
<organism evidence="3 4">
    <name type="scientific">Entamoeba invadens IP1</name>
    <dbReference type="NCBI Taxonomy" id="370355"/>
    <lineage>
        <taxon>Eukaryota</taxon>
        <taxon>Amoebozoa</taxon>
        <taxon>Evosea</taxon>
        <taxon>Archamoebae</taxon>
        <taxon>Mastigamoebida</taxon>
        <taxon>Entamoebidae</taxon>
        <taxon>Entamoeba</taxon>
    </lineage>
</organism>
<keyword evidence="4" id="KW-1185">Reference proteome</keyword>
<feature type="compositionally biased region" description="Polar residues" evidence="1">
    <location>
        <begin position="278"/>
        <end position="298"/>
    </location>
</feature>
<dbReference type="GeneID" id="14886920"/>
<name>A0A0A1U776_ENTIV</name>
<sequence length="360" mass="42023">MKVAIVYILLLVVNSQPTLTNEEIITLPKEKIKLLRMFDDQLAQNILLLTGFSTDLKKYRKYFTSNLFNTVLEMKKDEEEMGVFIEDVIKRKGVTKNGFLAWANLISIKFNLHNIENGYGKYMYLLRRNIEIIKSSKVIKNRLQNDFLEDLKLQVDIYQLKLKVLEDLSSFLRLRKSPAFLKAHSKLSDFVLTLLQFHVKQTEVHAMMLPKLQTPPHPPPAKPTSSSRQLRRTLSESDLTGKTKRDQLQIVRPKHKVATKKSDLEYKGFEQKGENQESRTQNPVQQRETKGTTRQVVNEQEEPSLFSKVMNYFWPSYFTVSTPPPLHEDKATQTDFSEEELTLPPPQNEEQQSRRRHHSH</sequence>
<feature type="signal peptide" evidence="2">
    <location>
        <begin position="1"/>
        <end position="20"/>
    </location>
</feature>
<evidence type="ECO:0000313" key="4">
    <source>
        <dbReference type="Proteomes" id="UP000014680"/>
    </source>
</evidence>
<feature type="region of interest" description="Disordered" evidence="1">
    <location>
        <begin position="210"/>
        <end position="300"/>
    </location>
</feature>
<keyword evidence="2" id="KW-0732">Signal</keyword>
<accession>A0A0A1U776</accession>
<dbReference type="EMBL" id="KB206783">
    <property type="protein sequence ID" value="ELP87831.1"/>
    <property type="molecule type" value="Genomic_DNA"/>
</dbReference>
<evidence type="ECO:0000256" key="1">
    <source>
        <dbReference type="SAM" id="MobiDB-lite"/>
    </source>
</evidence>
<protein>
    <submittedName>
        <fullName evidence="3">Uncharacterized protein</fullName>
    </submittedName>
</protein>
<feature type="region of interest" description="Disordered" evidence="1">
    <location>
        <begin position="317"/>
        <end position="360"/>
    </location>
</feature>
<proteinExistence type="predicted"/>
<dbReference type="KEGG" id="eiv:EIN_273680"/>
<reference evidence="3 4" key="1">
    <citation type="submission" date="2012-10" db="EMBL/GenBank/DDBJ databases">
        <authorList>
            <person name="Zafar N."/>
            <person name="Inman J."/>
            <person name="Hall N."/>
            <person name="Lorenzi H."/>
            <person name="Caler E."/>
        </authorList>
    </citation>
    <scope>NUCLEOTIDE SEQUENCE [LARGE SCALE GENOMIC DNA]</scope>
    <source>
        <strain evidence="3 4">IP1</strain>
    </source>
</reference>
<dbReference type="AlphaFoldDB" id="A0A0A1U776"/>
<dbReference type="Proteomes" id="UP000014680">
    <property type="component" value="Unassembled WGS sequence"/>
</dbReference>
<feature type="compositionally biased region" description="Basic and acidic residues" evidence="1">
    <location>
        <begin position="260"/>
        <end position="277"/>
    </location>
</feature>
<dbReference type="RefSeq" id="XP_004254602.1">
    <property type="nucleotide sequence ID" value="XM_004254554.1"/>
</dbReference>
<feature type="compositionally biased region" description="Basic and acidic residues" evidence="1">
    <location>
        <begin position="233"/>
        <end position="247"/>
    </location>
</feature>
<gene>
    <name evidence="3" type="ORF">EIN_273680</name>
</gene>